<protein>
    <submittedName>
        <fullName evidence="2">Sugar phosphate isomerase/epimerase</fullName>
    </submittedName>
</protein>
<dbReference type="GO" id="GO:0016853">
    <property type="term" value="F:isomerase activity"/>
    <property type="evidence" value="ECO:0007669"/>
    <property type="project" value="UniProtKB-KW"/>
</dbReference>
<name>A0ABU0L8M2_XANAG</name>
<dbReference type="Pfam" id="PF01261">
    <property type="entry name" value="AP_endonuc_2"/>
    <property type="match status" value="1"/>
</dbReference>
<dbReference type="InterPro" id="IPR050312">
    <property type="entry name" value="IolE/XylAMocC-like"/>
</dbReference>
<organism evidence="2 3">
    <name type="scientific">Xanthobacter agilis</name>
    <dbReference type="NCBI Taxonomy" id="47492"/>
    <lineage>
        <taxon>Bacteria</taxon>
        <taxon>Pseudomonadati</taxon>
        <taxon>Pseudomonadota</taxon>
        <taxon>Alphaproteobacteria</taxon>
        <taxon>Hyphomicrobiales</taxon>
        <taxon>Xanthobacteraceae</taxon>
        <taxon>Xanthobacter</taxon>
    </lineage>
</organism>
<proteinExistence type="predicted"/>
<dbReference type="SUPFAM" id="SSF51658">
    <property type="entry name" value="Xylose isomerase-like"/>
    <property type="match status" value="1"/>
</dbReference>
<evidence type="ECO:0000259" key="1">
    <source>
        <dbReference type="Pfam" id="PF01261"/>
    </source>
</evidence>
<keyword evidence="3" id="KW-1185">Reference proteome</keyword>
<evidence type="ECO:0000313" key="2">
    <source>
        <dbReference type="EMBL" id="MDQ0503455.1"/>
    </source>
</evidence>
<dbReference type="PANTHER" id="PTHR12110:SF53">
    <property type="entry name" value="BLR5974 PROTEIN"/>
    <property type="match status" value="1"/>
</dbReference>
<dbReference type="EMBL" id="JAUSVY010000001">
    <property type="protein sequence ID" value="MDQ0503455.1"/>
    <property type="molecule type" value="Genomic_DNA"/>
</dbReference>
<dbReference type="RefSeq" id="WP_237344222.1">
    <property type="nucleotide sequence ID" value="NZ_JABWGX010000003.1"/>
</dbReference>
<feature type="domain" description="Xylose isomerase-like TIM barrel" evidence="1">
    <location>
        <begin position="31"/>
        <end position="264"/>
    </location>
</feature>
<sequence length="305" mass="33502">MDAQAVRPAIRGIGYSIRATSPDFDDLGPKLDEAERLGVDYVELPIFAWTLIIDGKVLPERLERLVEATANRPFGYTVHGPLAVNLMDHPARQRHHLAYLEAAIDVAGALGAVTLVVHAGCVREEADVDAAYVRQRAALEKAGDRAARHGLTLCVENIFRFEPMRETALPSRLAAEIATLDHPHVRATLDFSHAFLRTTDAGVDYFSEIAALAPYARHLHVHDSFGRPATSWAIDDGERAGLGEGDLHLPLGWGGIDWEQVAARCRFDAGAVVNLELNRRYWSELPRQIPVLRALADRFAAAATV</sequence>
<dbReference type="Proteomes" id="UP001241747">
    <property type="component" value="Unassembled WGS sequence"/>
</dbReference>
<dbReference type="InterPro" id="IPR036237">
    <property type="entry name" value="Xyl_isomerase-like_sf"/>
</dbReference>
<evidence type="ECO:0000313" key="3">
    <source>
        <dbReference type="Proteomes" id="UP001241747"/>
    </source>
</evidence>
<gene>
    <name evidence="2" type="ORF">QOZ94_000225</name>
</gene>
<keyword evidence="2" id="KW-0413">Isomerase</keyword>
<dbReference type="Gene3D" id="3.20.20.150">
    <property type="entry name" value="Divalent-metal-dependent TIM barrel enzymes"/>
    <property type="match status" value="1"/>
</dbReference>
<dbReference type="InterPro" id="IPR013022">
    <property type="entry name" value="Xyl_isomerase-like_TIM-brl"/>
</dbReference>
<comment type="caution">
    <text evidence="2">The sequence shown here is derived from an EMBL/GenBank/DDBJ whole genome shotgun (WGS) entry which is preliminary data.</text>
</comment>
<reference evidence="2 3" key="1">
    <citation type="submission" date="2023-07" db="EMBL/GenBank/DDBJ databases">
        <title>Genomic Encyclopedia of Type Strains, Phase IV (KMG-IV): sequencing the most valuable type-strain genomes for metagenomic binning, comparative biology and taxonomic classification.</title>
        <authorList>
            <person name="Goeker M."/>
        </authorList>
    </citation>
    <scope>NUCLEOTIDE SEQUENCE [LARGE SCALE GENOMIC DNA]</scope>
    <source>
        <strain evidence="2 3">DSM 3770</strain>
    </source>
</reference>
<dbReference type="PANTHER" id="PTHR12110">
    <property type="entry name" value="HYDROXYPYRUVATE ISOMERASE"/>
    <property type="match status" value="1"/>
</dbReference>
<accession>A0ABU0L8M2</accession>